<comment type="subcellular location">
    <subcellularLocation>
        <location evidence="1 6">Membrane</location>
        <topology evidence="1 6">Multi-pass membrane protein</topology>
    </subcellularLocation>
</comment>
<dbReference type="Pfam" id="PF00335">
    <property type="entry name" value="Tetraspanin"/>
    <property type="match status" value="1"/>
</dbReference>
<dbReference type="PANTHER" id="PTHR19282">
    <property type="entry name" value="TETRASPANIN"/>
    <property type="match status" value="1"/>
</dbReference>
<protein>
    <recommendedName>
        <fullName evidence="6">Tetraspanin</fullName>
    </recommendedName>
</protein>
<evidence type="ECO:0000256" key="4">
    <source>
        <dbReference type="ARBA" id="ARBA00022989"/>
    </source>
</evidence>
<sequence>MGVAGGYKCMKYTLVAFNTLVLGIGAAVLALGIYTAVTDYGAKEISSVISSDLYKAGSYLLIAVGSATIIIAFLGCAGAAMENRCLLGVYFAIMLLLTIFFLAITIIGFVFRNNLAGHIGRGVEDSLMKSYGKDKDFTDSWDQLQRKLKCCGFEGNVYSNTSWAIFRQTDWFKNQTGDRQFVPFSCCPKDANLDLCTNTDGRIPKAGPPATNQTATNDLLFKEGCYEKLQDYIDQNAAIIGGIALAALFIMIIGTIFSICLCVQIGRQGYVV</sequence>
<feature type="transmembrane region" description="Helical" evidence="6">
    <location>
        <begin position="237"/>
        <end position="266"/>
    </location>
</feature>
<proteinExistence type="inferred from homology"/>
<evidence type="ECO:0000313" key="8">
    <source>
        <dbReference type="Proteomes" id="UP001374579"/>
    </source>
</evidence>
<name>A0AAN9GBW6_9CAEN</name>
<dbReference type="CDD" id="cd03127">
    <property type="entry name" value="tetraspanin_LEL"/>
    <property type="match status" value="1"/>
</dbReference>
<dbReference type="Proteomes" id="UP001374579">
    <property type="component" value="Unassembled WGS sequence"/>
</dbReference>
<dbReference type="PANTHER" id="PTHR19282:SF527">
    <property type="entry name" value="TETRASPANIN"/>
    <property type="match status" value="1"/>
</dbReference>
<dbReference type="Gene3D" id="1.10.1450.10">
    <property type="entry name" value="Tetraspanin"/>
    <property type="match status" value="1"/>
</dbReference>
<evidence type="ECO:0000256" key="5">
    <source>
        <dbReference type="ARBA" id="ARBA00023136"/>
    </source>
</evidence>
<dbReference type="AlphaFoldDB" id="A0AAN9GBW6"/>
<comment type="caution">
    <text evidence="7">The sequence shown here is derived from an EMBL/GenBank/DDBJ whole genome shotgun (WGS) entry which is preliminary data.</text>
</comment>
<feature type="transmembrane region" description="Helical" evidence="6">
    <location>
        <begin position="87"/>
        <end position="111"/>
    </location>
</feature>
<evidence type="ECO:0000256" key="3">
    <source>
        <dbReference type="ARBA" id="ARBA00022692"/>
    </source>
</evidence>
<evidence type="ECO:0000313" key="7">
    <source>
        <dbReference type="EMBL" id="KAK7101195.1"/>
    </source>
</evidence>
<evidence type="ECO:0000256" key="2">
    <source>
        <dbReference type="ARBA" id="ARBA00006840"/>
    </source>
</evidence>
<dbReference type="SUPFAM" id="SSF48652">
    <property type="entry name" value="Tetraspanin"/>
    <property type="match status" value="1"/>
</dbReference>
<dbReference type="InterPro" id="IPR008952">
    <property type="entry name" value="Tetraspanin_EC2_sf"/>
</dbReference>
<keyword evidence="4 6" id="KW-1133">Transmembrane helix</keyword>
<dbReference type="PRINTS" id="PR00259">
    <property type="entry name" value="TMFOUR"/>
</dbReference>
<organism evidence="7 8">
    <name type="scientific">Littorina saxatilis</name>
    <dbReference type="NCBI Taxonomy" id="31220"/>
    <lineage>
        <taxon>Eukaryota</taxon>
        <taxon>Metazoa</taxon>
        <taxon>Spiralia</taxon>
        <taxon>Lophotrochozoa</taxon>
        <taxon>Mollusca</taxon>
        <taxon>Gastropoda</taxon>
        <taxon>Caenogastropoda</taxon>
        <taxon>Littorinimorpha</taxon>
        <taxon>Littorinoidea</taxon>
        <taxon>Littorinidae</taxon>
        <taxon>Littorina</taxon>
    </lineage>
</organism>
<feature type="transmembrane region" description="Helical" evidence="6">
    <location>
        <begin position="58"/>
        <end position="81"/>
    </location>
</feature>
<accession>A0AAN9GBW6</accession>
<comment type="similarity">
    <text evidence="2 6">Belongs to the tetraspanin (TM4SF) family.</text>
</comment>
<dbReference type="InterPro" id="IPR000301">
    <property type="entry name" value="Tetraspanin_animals"/>
</dbReference>
<gene>
    <name evidence="7" type="ORF">V1264_024022</name>
</gene>
<feature type="transmembrane region" description="Helical" evidence="6">
    <location>
        <begin position="12"/>
        <end position="37"/>
    </location>
</feature>
<dbReference type="PIRSF" id="PIRSF002419">
    <property type="entry name" value="Tetraspanin"/>
    <property type="match status" value="1"/>
</dbReference>
<evidence type="ECO:0000256" key="1">
    <source>
        <dbReference type="ARBA" id="ARBA00004141"/>
    </source>
</evidence>
<evidence type="ECO:0000256" key="6">
    <source>
        <dbReference type="RuleBase" id="RU361218"/>
    </source>
</evidence>
<keyword evidence="5 6" id="KW-0472">Membrane</keyword>
<dbReference type="InterPro" id="IPR018499">
    <property type="entry name" value="Tetraspanin/Peripherin"/>
</dbReference>
<keyword evidence="8" id="KW-1185">Reference proteome</keyword>
<dbReference type="GO" id="GO:0005886">
    <property type="term" value="C:plasma membrane"/>
    <property type="evidence" value="ECO:0007669"/>
    <property type="project" value="TreeGrafter"/>
</dbReference>
<dbReference type="EMBL" id="JBAMIC010000011">
    <property type="protein sequence ID" value="KAK7101195.1"/>
    <property type="molecule type" value="Genomic_DNA"/>
</dbReference>
<keyword evidence="3 6" id="KW-0812">Transmembrane</keyword>
<dbReference type="PROSITE" id="PS00421">
    <property type="entry name" value="TM4_1"/>
    <property type="match status" value="1"/>
</dbReference>
<dbReference type="InterPro" id="IPR018503">
    <property type="entry name" value="Tetraspanin_CS"/>
</dbReference>
<reference evidence="7 8" key="1">
    <citation type="submission" date="2024-02" db="EMBL/GenBank/DDBJ databases">
        <title>Chromosome-scale genome assembly of the rough periwinkle Littorina saxatilis.</title>
        <authorList>
            <person name="De Jode A."/>
            <person name="Faria R."/>
            <person name="Formenti G."/>
            <person name="Sims Y."/>
            <person name="Smith T.P."/>
            <person name="Tracey A."/>
            <person name="Wood J.M.D."/>
            <person name="Zagrodzka Z.B."/>
            <person name="Johannesson K."/>
            <person name="Butlin R.K."/>
            <person name="Leder E.H."/>
        </authorList>
    </citation>
    <scope>NUCLEOTIDE SEQUENCE [LARGE SCALE GENOMIC DNA]</scope>
    <source>
        <strain evidence="7">Snail1</strain>
        <tissue evidence="7">Muscle</tissue>
    </source>
</reference>